<dbReference type="SUPFAM" id="SSF53098">
    <property type="entry name" value="Ribonuclease H-like"/>
    <property type="match status" value="1"/>
</dbReference>
<keyword evidence="3" id="KW-1185">Reference proteome</keyword>
<gene>
    <name evidence="2" type="ORF">Dsin_002060</name>
</gene>
<reference evidence="2" key="1">
    <citation type="journal article" date="2023" name="Plant J.">
        <title>Genome sequences and population genomics provide insights into the demographic history, inbreeding, and mutation load of two 'living fossil' tree species of Dipteronia.</title>
        <authorList>
            <person name="Feng Y."/>
            <person name="Comes H.P."/>
            <person name="Chen J."/>
            <person name="Zhu S."/>
            <person name="Lu R."/>
            <person name="Zhang X."/>
            <person name="Li P."/>
            <person name="Qiu J."/>
            <person name="Olsen K.M."/>
            <person name="Qiu Y."/>
        </authorList>
    </citation>
    <scope>NUCLEOTIDE SEQUENCE</scope>
    <source>
        <strain evidence="2">NBL</strain>
    </source>
</reference>
<dbReference type="PANTHER" id="PTHR32166:SF74">
    <property type="entry name" value="OS05G0256350 PROTEIN"/>
    <property type="match status" value="1"/>
</dbReference>
<evidence type="ECO:0000313" key="3">
    <source>
        <dbReference type="Proteomes" id="UP001281410"/>
    </source>
</evidence>
<name>A0AAE0B6T0_9ROSI</name>
<dbReference type="Proteomes" id="UP001281410">
    <property type="component" value="Unassembled WGS sequence"/>
</dbReference>
<comment type="caution">
    <text evidence="2">The sequence shown here is derived from an EMBL/GenBank/DDBJ whole genome shotgun (WGS) entry which is preliminary data.</text>
</comment>
<dbReference type="AlphaFoldDB" id="A0AAE0B6T0"/>
<proteinExistence type="predicted"/>
<dbReference type="InterPro" id="IPR007021">
    <property type="entry name" value="DUF659"/>
</dbReference>
<evidence type="ECO:0000313" key="2">
    <source>
        <dbReference type="EMBL" id="KAK3230179.1"/>
    </source>
</evidence>
<dbReference type="InterPro" id="IPR012337">
    <property type="entry name" value="RNaseH-like_sf"/>
</dbReference>
<organism evidence="2 3">
    <name type="scientific">Dipteronia sinensis</name>
    <dbReference type="NCBI Taxonomy" id="43782"/>
    <lineage>
        <taxon>Eukaryota</taxon>
        <taxon>Viridiplantae</taxon>
        <taxon>Streptophyta</taxon>
        <taxon>Embryophyta</taxon>
        <taxon>Tracheophyta</taxon>
        <taxon>Spermatophyta</taxon>
        <taxon>Magnoliopsida</taxon>
        <taxon>eudicotyledons</taxon>
        <taxon>Gunneridae</taxon>
        <taxon>Pentapetalae</taxon>
        <taxon>rosids</taxon>
        <taxon>malvids</taxon>
        <taxon>Sapindales</taxon>
        <taxon>Sapindaceae</taxon>
        <taxon>Hippocastanoideae</taxon>
        <taxon>Acereae</taxon>
        <taxon>Dipteronia</taxon>
    </lineage>
</organism>
<evidence type="ECO:0000259" key="1">
    <source>
        <dbReference type="Pfam" id="PF04937"/>
    </source>
</evidence>
<dbReference type="PANTHER" id="PTHR32166">
    <property type="entry name" value="OSJNBA0013A04.12 PROTEIN"/>
    <property type="match status" value="1"/>
</dbReference>
<feature type="domain" description="DUF659" evidence="1">
    <location>
        <begin position="15"/>
        <end position="164"/>
    </location>
</feature>
<protein>
    <recommendedName>
        <fullName evidence="1">DUF659 domain-containing protein</fullName>
    </recommendedName>
</protein>
<dbReference type="Pfam" id="PF04937">
    <property type="entry name" value="DUF659"/>
    <property type="match status" value="1"/>
</dbReference>
<accession>A0AAE0B6T0</accession>
<sequence length="178" mass="20466">MVEAIGQFRRYFKPPSQWQLRETFLTRQVEKTNEALKKQEDSWRVNGCIVMTDAWTDRKRRSNMNVYVNCNEGTTLLSSKESSNEAHTTEYIYEFVLSAIKQVRAETVVQVVTDNAANNMAAAKLLKYTMPHVFWTLCATQTINLILESIGKLQSSKNSLTWAKLSQSSCTHITRHCH</sequence>
<dbReference type="EMBL" id="JANJYJ010000001">
    <property type="protein sequence ID" value="KAK3230179.1"/>
    <property type="molecule type" value="Genomic_DNA"/>
</dbReference>